<gene>
    <name evidence="2" type="ORF">C2L64_37525</name>
</gene>
<proteinExistence type="predicted"/>
<reference evidence="2 3" key="1">
    <citation type="submission" date="2018-01" db="EMBL/GenBank/DDBJ databases">
        <title>Species boundaries and ecological features among Paraburkholderia terrae DSMZ17804T, P. hospita DSMZ17164T and P. caribensis DSMZ13236T.</title>
        <authorList>
            <person name="Pratama A.A."/>
        </authorList>
    </citation>
    <scope>NUCLEOTIDE SEQUENCE [LARGE SCALE GENOMIC DNA]</scope>
    <source>
        <strain evidence="2 3">DSM 17164</strain>
    </source>
</reference>
<protein>
    <submittedName>
        <fullName evidence="2">Uncharacterized protein</fullName>
    </submittedName>
</protein>
<keyword evidence="1" id="KW-0812">Transmembrane</keyword>
<evidence type="ECO:0000313" key="2">
    <source>
        <dbReference type="EMBL" id="AUT74007.1"/>
    </source>
</evidence>
<name>A0AAJ4SSJ5_9BURK</name>
<dbReference type="AlphaFoldDB" id="A0AAJ4SSJ5"/>
<accession>A0AAJ4SSJ5</accession>
<evidence type="ECO:0000313" key="3">
    <source>
        <dbReference type="Proteomes" id="UP000236649"/>
    </source>
</evidence>
<sequence>MVASLAAIAIDASVLAVMGLFNVPESAFETTIFRIAVIFGVSLAIFWARSLALISYRSALRQGHILMATEIEDIHLSEACPFRPLVILHFRLSGVSRNLIR</sequence>
<dbReference type="Proteomes" id="UP000236649">
    <property type="component" value="Chromosome 3"/>
</dbReference>
<keyword evidence="1" id="KW-1133">Transmembrane helix</keyword>
<evidence type="ECO:0000256" key="1">
    <source>
        <dbReference type="SAM" id="Phobius"/>
    </source>
</evidence>
<feature type="transmembrane region" description="Helical" evidence="1">
    <location>
        <begin position="32"/>
        <end position="54"/>
    </location>
</feature>
<organism evidence="2 3">
    <name type="scientific">Paraburkholderia hospita</name>
    <dbReference type="NCBI Taxonomy" id="169430"/>
    <lineage>
        <taxon>Bacteria</taxon>
        <taxon>Pseudomonadati</taxon>
        <taxon>Pseudomonadota</taxon>
        <taxon>Betaproteobacteria</taxon>
        <taxon>Burkholderiales</taxon>
        <taxon>Burkholderiaceae</taxon>
        <taxon>Paraburkholderia</taxon>
    </lineage>
</organism>
<dbReference type="KEGG" id="phs:C2L64_37525"/>
<keyword evidence="1" id="KW-0472">Membrane</keyword>
<dbReference type="EMBL" id="CP026107">
    <property type="protein sequence ID" value="AUT74007.1"/>
    <property type="molecule type" value="Genomic_DNA"/>
</dbReference>